<evidence type="ECO:0000313" key="1">
    <source>
        <dbReference type="EMBL" id="KAK2575266.1"/>
    </source>
</evidence>
<proteinExistence type="predicted"/>
<reference evidence="1" key="2">
    <citation type="journal article" date="2023" name="Commun. Biol.">
        <title>Intrasexual cuticular hydrocarbon dimorphism in a wasp sheds light on hydrocarbon biosynthesis genes in Hymenoptera.</title>
        <authorList>
            <person name="Moris V.C."/>
            <person name="Podsiadlowski L."/>
            <person name="Martin S."/>
            <person name="Oeyen J.P."/>
            <person name="Donath A."/>
            <person name="Petersen M."/>
            <person name="Wilbrandt J."/>
            <person name="Misof B."/>
            <person name="Liedtke D."/>
            <person name="Thamm M."/>
            <person name="Scheiner R."/>
            <person name="Schmitt T."/>
            <person name="Niehuis O."/>
        </authorList>
    </citation>
    <scope>NUCLEOTIDE SEQUENCE</scope>
    <source>
        <strain evidence="1">GBR_01_08_01A</strain>
    </source>
</reference>
<accession>A0AAD9VHW7</accession>
<gene>
    <name evidence="1" type="ORF">KPH14_012823</name>
</gene>
<evidence type="ECO:0000313" key="2">
    <source>
        <dbReference type="Proteomes" id="UP001258017"/>
    </source>
</evidence>
<dbReference type="EMBL" id="JAIFRP010004464">
    <property type="protein sequence ID" value="KAK2575266.1"/>
    <property type="molecule type" value="Genomic_DNA"/>
</dbReference>
<name>A0AAD9VHW7_9HYME</name>
<sequence>MQICKFKCYRTLIVSTYGEEPSYGIRKFEDLPTFYLEPLGQLRLYTEQWKLISYLPLNGLMEQGTHIENGIKEVKELDNVGRHSRTIYQLEKSLQQAKKCRERLFSSVGYGSPEPRRTRRGVFDFVGDVSKILFGTMSSADAEYYNKEIDLVHNDNKHNAELFKNQTQILKVVLENNNKLVTDYKEKISTISLDMRKLEKMGDTTLLDETILEFCMMLELEIFSFQRNIDITSQAIVDGRQGIISPNVVDPKVFYKLIQKIRAEEGTNRLPQVAVADHYYEYLQICTIEIVIIKQKLVSVIKIPILEKPKYRITSEKNCLGRWLREVFDNNTKVCTPFVGMMQYSLYLPLQTGSDWIIIPHKQEQIQILCGQTSTFKTLTGPSIIHLEPDCIASTDFAILEPVHTSNRIITELRFDLPSYNFSLLHDTYRQLSQSVKLEELNNSKNKQARFTSIRQTIERLS</sequence>
<dbReference type="InterPro" id="IPR022048">
    <property type="entry name" value="Envelope_fusion-like"/>
</dbReference>
<comment type="caution">
    <text evidence="1">The sequence shown here is derived from an EMBL/GenBank/DDBJ whole genome shotgun (WGS) entry which is preliminary data.</text>
</comment>
<dbReference type="Pfam" id="PF12259">
    <property type="entry name" value="Baculo_F"/>
    <property type="match status" value="1"/>
</dbReference>
<protein>
    <submittedName>
        <fullName evidence="1">Uncharacterized protein</fullName>
    </submittedName>
</protein>
<reference evidence="1" key="1">
    <citation type="submission" date="2021-08" db="EMBL/GenBank/DDBJ databases">
        <authorList>
            <person name="Misof B."/>
            <person name="Oliver O."/>
            <person name="Podsiadlowski L."/>
            <person name="Donath A."/>
            <person name="Peters R."/>
            <person name="Mayer C."/>
            <person name="Rust J."/>
            <person name="Gunkel S."/>
            <person name="Lesny P."/>
            <person name="Martin S."/>
            <person name="Oeyen J.P."/>
            <person name="Petersen M."/>
            <person name="Panagiotis P."/>
            <person name="Wilbrandt J."/>
            <person name="Tanja T."/>
        </authorList>
    </citation>
    <scope>NUCLEOTIDE SEQUENCE</scope>
    <source>
        <strain evidence="1">GBR_01_08_01A</strain>
        <tissue evidence="1">Thorax + abdomen</tissue>
    </source>
</reference>
<keyword evidence="2" id="KW-1185">Reference proteome</keyword>
<organism evidence="1 2">
    <name type="scientific">Odynerus spinipes</name>
    <dbReference type="NCBI Taxonomy" id="1348599"/>
    <lineage>
        <taxon>Eukaryota</taxon>
        <taxon>Metazoa</taxon>
        <taxon>Ecdysozoa</taxon>
        <taxon>Arthropoda</taxon>
        <taxon>Hexapoda</taxon>
        <taxon>Insecta</taxon>
        <taxon>Pterygota</taxon>
        <taxon>Neoptera</taxon>
        <taxon>Endopterygota</taxon>
        <taxon>Hymenoptera</taxon>
        <taxon>Apocrita</taxon>
        <taxon>Aculeata</taxon>
        <taxon>Vespoidea</taxon>
        <taxon>Vespidae</taxon>
        <taxon>Eumeninae</taxon>
        <taxon>Odynerus</taxon>
    </lineage>
</organism>
<dbReference type="Proteomes" id="UP001258017">
    <property type="component" value="Unassembled WGS sequence"/>
</dbReference>
<dbReference type="AlphaFoldDB" id="A0AAD9VHW7"/>